<proteinExistence type="predicted"/>
<evidence type="ECO:0000256" key="5">
    <source>
        <dbReference type="ARBA" id="ARBA00022989"/>
    </source>
</evidence>
<keyword evidence="3" id="KW-1003">Cell membrane</keyword>
<dbReference type="Pfam" id="PF07690">
    <property type="entry name" value="MFS_1"/>
    <property type="match status" value="1"/>
</dbReference>
<keyword evidence="5 8" id="KW-1133">Transmembrane helix</keyword>
<evidence type="ECO:0000256" key="6">
    <source>
        <dbReference type="ARBA" id="ARBA00023136"/>
    </source>
</evidence>
<dbReference type="InterPro" id="IPR011701">
    <property type="entry name" value="MFS"/>
</dbReference>
<evidence type="ECO:0000256" key="1">
    <source>
        <dbReference type="ARBA" id="ARBA00004651"/>
    </source>
</evidence>
<comment type="subcellular location">
    <subcellularLocation>
        <location evidence="1">Cell membrane</location>
        <topology evidence="1">Multi-pass membrane protein</topology>
    </subcellularLocation>
</comment>
<dbReference type="AlphaFoldDB" id="A0A3M8CJ63"/>
<feature type="transmembrane region" description="Helical" evidence="8">
    <location>
        <begin position="324"/>
        <end position="342"/>
    </location>
</feature>
<feature type="transmembrane region" description="Helical" evidence="8">
    <location>
        <begin position="363"/>
        <end position="384"/>
    </location>
</feature>
<evidence type="ECO:0000256" key="2">
    <source>
        <dbReference type="ARBA" id="ARBA00022448"/>
    </source>
</evidence>
<dbReference type="GO" id="GO:0005886">
    <property type="term" value="C:plasma membrane"/>
    <property type="evidence" value="ECO:0007669"/>
    <property type="project" value="UniProtKB-SubCell"/>
</dbReference>
<accession>A0A3M8CJ63</accession>
<dbReference type="InterPro" id="IPR036259">
    <property type="entry name" value="MFS_trans_sf"/>
</dbReference>
<dbReference type="SUPFAM" id="SSF103473">
    <property type="entry name" value="MFS general substrate transporter"/>
    <property type="match status" value="1"/>
</dbReference>
<feature type="transmembrane region" description="Helical" evidence="8">
    <location>
        <begin position="272"/>
        <end position="292"/>
    </location>
</feature>
<feature type="transmembrane region" description="Helical" evidence="8">
    <location>
        <begin position="12"/>
        <end position="31"/>
    </location>
</feature>
<feature type="transmembrane region" description="Helical" evidence="8">
    <location>
        <begin position="43"/>
        <end position="67"/>
    </location>
</feature>
<dbReference type="Proteomes" id="UP000281915">
    <property type="component" value="Unassembled WGS sequence"/>
</dbReference>
<organism evidence="10 11">
    <name type="scientific">Brevibacillus panacihumi</name>
    <dbReference type="NCBI Taxonomy" id="497735"/>
    <lineage>
        <taxon>Bacteria</taxon>
        <taxon>Bacillati</taxon>
        <taxon>Bacillota</taxon>
        <taxon>Bacilli</taxon>
        <taxon>Bacillales</taxon>
        <taxon>Paenibacillaceae</taxon>
        <taxon>Brevibacillus</taxon>
    </lineage>
</organism>
<feature type="domain" description="Major facilitator superfamily (MFS) profile" evidence="9">
    <location>
        <begin position="234"/>
        <end position="444"/>
    </location>
</feature>
<feature type="transmembrane region" description="Helical" evidence="8">
    <location>
        <begin position="171"/>
        <end position="188"/>
    </location>
</feature>
<comment type="caution">
    <text evidence="10">The sequence shown here is derived from an EMBL/GenBank/DDBJ whole genome shotgun (WGS) entry which is preliminary data.</text>
</comment>
<dbReference type="PANTHER" id="PTHR23513">
    <property type="entry name" value="INTEGRAL MEMBRANE EFFLUX PROTEIN-RELATED"/>
    <property type="match status" value="1"/>
</dbReference>
<name>A0A3M8CJ63_9BACL</name>
<dbReference type="InterPro" id="IPR020846">
    <property type="entry name" value="MFS_dom"/>
</dbReference>
<dbReference type="EMBL" id="RHHT01000045">
    <property type="protein sequence ID" value="RNB75621.1"/>
    <property type="molecule type" value="Genomic_DNA"/>
</dbReference>
<evidence type="ECO:0000313" key="10">
    <source>
        <dbReference type="EMBL" id="RNB75621.1"/>
    </source>
</evidence>
<dbReference type="PROSITE" id="PS50850">
    <property type="entry name" value="MFS"/>
    <property type="match status" value="1"/>
</dbReference>
<evidence type="ECO:0000256" key="7">
    <source>
        <dbReference type="SAM" id="MobiDB-lite"/>
    </source>
</evidence>
<dbReference type="CDD" id="cd06173">
    <property type="entry name" value="MFS_MefA_like"/>
    <property type="match status" value="1"/>
</dbReference>
<evidence type="ECO:0000256" key="4">
    <source>
        <dbReference type="ARBA" id="ARBA00022692"/>
    </source>
</evidence>
<feature type="transmembrane region" description="Helical" evidence="8">
    <location>
        <begin position="235"/>
        <end position="252"/>
    </location>
</feature>
<protein>
    <submittedName>
        <fullName evidence="10">MFS transporter</fullName>
    </submittedName>
</protein>
<gene>
    <name evidence="10" type="ORF">EDM58_18245</name>
</gene>
<evidence type="ECO:0000259" key="9">
    <source>
        <dbReference type="PROSITE" id="PS50850"/>
    </source>
</evidence>
<dbReference type="Gene3D" id="1.20.1250.20">
    <property type="entry name" value="MFS general substrate transporter like domains"/>
    <property type="match status" value="1"/>
</dbReference>
<dbReference type="PANTHER" id="PTHR23513:SF6">
    <property type="entry name" value="MAJOR FACILITATOR SUPERFAMILY ASSOCIATED DOMAIN-CONTAINING PROTEIN"/>
    <property type="match status" value="1"/>
</dbReference>
<evidence type="ECO:0000256" key="3">
    <source>
        <dbReference type="ARBA" id="ARBA00022475"/>
    </source>
</evidence>
<evidence type="ECO:0000313" key="11">
    <source>
        <dbReference type="Proteomes" id="UP000281915"/>
    </source>
</evidence>
<keyword evidence="2" id="KW-0813">Transport</keyword>
<dbReference type="RefSeq" id="WP_122914593.1">
    <property type="nucleotide sequence ID" value="NZ_RHHT01000045.1"/>
</dbReference>
<keyword evidence="6 8" id="KW-0472">Membrane</keyword>
<evidence type="ECO:0000256" key="8">
    <source>
        <dbReference type="SAM" id="Phobius"/>
    </source>
</evidence>
<reference evidence="10 11" key="1">
    <citation type="submission" date="2018-10" db="EMBL/GenBank/DDBJ databases">
        <title>Phylogenomics of Brevibacillus.</title>
        <authorList>
            <person name="Dunlap C."/>
        </authorList>
    </citation>
    <scope>NUCLEOTIDE SEQUENCE [LARGE SCALE GENOMIC DNA]</scope>
    <source>
        <strain evidence="10 11">JCM 15085</strain>
    </source>
</reference>
<sequence>MKELWLQRPFRWYWLGLFLSGLGDQMGWMALSWFVMERTQSPVAMGGIIMAYMLPAVFAGLVAGVLLDRYDRKKLIVVDNVGRGVIFFGLVALLQMEQVPLLSVYILVVCAGILSPMSSAGAQTLLPRLVPKKELLVKANGVMESQWQIVYMLGPAMAGVLIGWIGPANVLILNAVSFFICAFCFSRLPRQIVSHQVQDQEASSGATAKKIGPFLRSLLADMRVGYRFLFGRKEMLLLVIFTFLFNMGYGPVEVALPLYANKDLAAGPVGLGMLWSSLAVGALLGSLLFTAIRWKLATGVTLGGIIVLWGLATLPLALFPRLEVAMLAMGIAGLSFSPYNILYRSYLQNHVPDHLLGRVMTSIRTITGTGMPAGAAVCGVLIPVLGVRGLLGAGATACILMGLLALGLLRGLDQQGSLAVDQRGGDSLQPVGQEGVELGEERKA</sequence>
<keyword evidence="4 8" id="KW-0812">Transmembrane</keyword>
<feature type="region of interest" description="Disordered" evidence="7">
    <location>
        <begin position="422"/>
        <end position="444"/>
    </location>
</feature>
<feature type="transmembrane region" description="Helical" evidence="8">
    <location>
        <begin position="299"/>
        <end position="318"/>
    </location>
</feature>
<feature type="transmembrane region" description="Helical" evidence="8">
    <location>
        <begin position="390"/>
        <end position="409"/>
    </location>
</feature>
<dbReference type="GO" id="GO:0022857">
    <property type="term" value="F:transmembrane transporter activity"/>
    <property type="evidence" value="ECO:0007669"/>
    <property type="project" value="InterPro"/>
</dbReference>